<reference evidence="1" key="1">
    <citation type="submission" date="2020-07" db="EMBL/GenBank/DDBJ databases">
        <title>Multicomponent nature underlies the extraordinary mechanical properties of spider dragline silk.</title>
        <authorList>
            <person name="Kono N."/>
            <person name="Nakamura H."/>
            <person name="Mori M."/>
            <person name="Yoshida Y."/>
            <person name="Ohtoshi R."/>
            <person name="Malay A.D."/>
            <person name="Moran D.A.P."/>
            <person name="Tomita M."/>
            <person name="Numata K."/>
            <person name="Arakawa K."/>
        </authorList>
    </citation>
    <scope>NUCLEOTIDE SEQUENCE</scope>
</reference>
<comment type="caution">
    <text evidence="1">The sequence shown here is derived from an EMBL/GenBank/DDBJ whole genome shotgun (WGS) entry which is preliminary data.</text>
</comment>
<protein>
    <submittedName>
        <fullName evidence="1">Uncharacterized protein</fullName>
    </submittedName>
</protein>
<dbReference type="AlphaFoldDB" id="A0A8X6G6Q7"/>
<proteinExistence type="predicted"/>
<evidence type="ECO:0000313" key="1">
    <source>
        <dbReference type="EMBL" id="GFQ95549.1"/>
    </source>
</evidence>
<accession>A0A8X6G6Q7</accession>
<dbReference type="OrthoDB" id="10547864at2759"/>
<dbReference type="EMBL" id="BMAO01014529">
    <property type="protein sequence ID" value="GFQ95549.1"/>
    <property type="molecule type" value="Genomic_DNA"/>
</dbReference>
<keyword evidence="2" id="KW-1185">Reference proteome</keyword>
<dbReference type="Proteomes" id="UP000887116">
    <property type="component" value="Unassembled WGS sequence"/>
</dbReference>
<evidence type="ECO:0000313" key="2">
    <source>
        <dbReference type="Proteomes" id="UP000887116"/>
    </source>
</evidence>
<name>A0A8X6G6Q7_TRICU</name>
<sequence length="154" mass="17680">MSSSILPHYLPGMFRLPKFSYNRRIIVTFMNLRTCAGLYSTLFLIVAPPQHNAGMDIPKPTAKMARSLKDTFTMFCKSGKKPTAPSAAACIEEEHRLKIKHMEEEHKLRMELLRAKIKQTKAKTEVQKSLLATLKDSPKIFLQRIKELRHLQNS</sequence>
<gene>
    <name evidence="1" type="ORF">TNCT_664831</name>
</gene>
<organism evidence="1 2">
    <name type="scientific">Trichonephila clavata</name>
    <name type="common">Joro spider</name>
    <name type="synonym">Nephila clavata</name>
    <dbReference type="NCBI Taxonomy" id="2740835"/>
    <lineage>
        <taxon>Eukaryota</taxon>
        <taxon>Metazoa</taxon>
        <taxon>Ecdysozoa</taxon>
        <taxon>Arthropoda</taxon>
        <taxon>Chelicerata</taxon>
        <taxon>Arachnida</taxon>
        <taxon>Araneae</taxon>
        <taxon>Araneomorphae</taxon>
        <taxon>Entelegynae</taxon>
        <taxon>Araneoidea</taxon>
        <taxon>Nephilidae</taxon>
        <taxon>Trichonephila</taxon>
    </lineage>
</organism>